<proteinExistence type="predicted"/>
<evidence type="ECO:0000256" key="1">
    <source>
        <dbReference type="ARBA" id="ARBA00000085"/>
    </source>
</evidence>
<evidence type="ECO:0000256" key="5">
    <source>
        <dbReference type="ARBA" id="ARBA00022741"/>
    </source>
</evidence>
<feature type="transmembrane region" description="Helical" evidence="11">
    <location>
        <begin position="128"/>
        <end position="145"/>
    </location>
</feature>
<keyword evidence="8" id="KW-0902">Two-component regulatory system</keyword>
<keyword evidence="10" id="KW-0175">Coiled coil</keyword>
<keyword evidence="7" id="KW-0067">ATP-binding</keyword>
<dbReference type="EC" id="2.7.13.3" evidence="2"/>
<evidence type="ECO:0000313" key="14">
    <source>
        <dbReference type="EMBL" id="AEB69502.1"/>
    </source>
</evidence>
<dbReference type="SUPFAM" id="SSF55874">
    <property type="entry name" value="ATPase domain of HSP90 chaperone/DNA topoisomerase II/histidine kinase"/>
    <property type="match status" value="1"/>
</dbReference>
<dbReference type="Gene3D" id="3.40.50.2300">
    <property type="match status" value="2"/>
</dbReference>
<feature type="transmembrane region" description="Helical" evidence="11">
    <location>
        <begin position="323"/>
        <end position="343"/>
    </location>
</feature>
<feature type="transmembrane region" description="Helical" evidence="11">
    <location>
        <begin position="157"/>
        <end position="176"/>
    </location>
</feature>
<dbReference type="GO" id="GO:0000155">
    <property type="term" value="F:phosphorelay sensor kinase activity"/>
    <property type="evidence" value="ECO:0007669"/>
    <property type="project" value="InterPro"/>
</dbReference>
<dbReference type="CDD" id="cd00082">
    <property type="entry name" value="HisKA"/>
    <property type="match status" value="1"/>
</dbReference>
<dbReference type="Pfam" id="PF02518">
    <property type="entry name" value="HATPase_c"/>
    <property type="match status" value="1"/>
</dbReference>
<evidence type="ECO:0000256" key="7">
    <source>
        <dbReference type="ARBA" id="ARBA00022840"/>
    </source>
</evidence>
<feature type="domain" description="Response regulatory" evidence="13">
    <location>
        <begin position="804"/>
        <end position="918"/>
    </location>
</feature>
<evidence type="ECO:0000256" key="9">
    <source>
        <dbReference type="PROSITE-ProRule" id="PRU00169"/>
    </source>
</evidence>
<dbReference type="PANTHER" id="PTHR45339">
    <property type="entry name" value="HYBRID SIGNAL TRANSDUCTION HISTIDINE KINASE J"/>
    <property type="match status" value="1"/>
</dbReference>
<evidence type="ECO:0000259" key="13">
    <source>
        <dbReference type="PROSITE" id="PS50110"/>
    </source>
</evidence>
<comment type="catalytic activity">
    <reaction evidence="1">
        <text>ATP + protein L-histidine = ADP + protein N-phospho-L-histidine.</text>
        <dbReference type="EC" id="2.7.13.3"/>
    </reaction>
</comment>
<accession>F4BUC5</accession>
<dbReference type="CDD" id="cd17546">
    <property type="entry name" value="REC_hyHK_CKI1_RcsC-like"/>
    <property type="match status" value="1"/>
</dbReference>
<dbReference type="PANTHER" id="PTHR45339:SF1">
    <property type="entry name" value="HYBRID SIGNAL TRANSDUCTION HISTIDINE KINASE J"/>
    <property type="match status" value="1"/>
</dbReference>
<dbReference type="PROSITE" id="PS50109">
    <property type="entry name" value="HIS_KIN"/>
    <property type="match status" value="1"/>
</dbReference>
<feature type="transmembrane region" description="Helical" evidence="11">
    <location>
        <begin position="57"/>
        <end position="78"/>
    </location>
</feature>
<dbReference type="Gene3D" id="3.30.565.10">
    <property type="entry name" value="Histidine kinase-like ATPase, C-terminal domain"/>
    <property type="match status" value="1"/>
</dbReference>
<feature type="domain" description="Response regulatory" evidence="13">
    <location>
        <begin position="666"/>
        <end position="777"/>
    </location>
</feature>
<gene>
    <name evidence="14" type="ordered locus">MCON_3220</name>
</gene>
<dbReference type="InterPro" id="IPR004358">
    <property type="entry name" value="Sig_transdc_His_kin-like_C"/>
</dbReference>
<feature type="transmembrane region" description="Helical" evidence="11">
    <location>
        <begin position="299"/>
        <end position="317"/>
    </location>
</feature>
<dbReference type="SUPFAM" id="SSF52172">
    <property type="entry name" value="CheY-like"/>
    <property type="match status" value="2"/>
</dbReference>
<dbReference type="CDD" id="cd16922">
    <property type="entry name" value="HATPase_EvgS-ArcB-TorS-like"/>
    <property type="match status" value="1"/>
</dbReference>
<keyword evidence="5" id="KW-0547">Nucleotide-binding</keyword>
<evidence type="ECO:0000256" key="10">
    <source>
        <dbReference type="SAM" id="Coils"/>
    </source>
</evidence>
<evidence type="ECO:0000313" key="15">
    <source>
        <dbReference type="Proteomes" id="UP000007807"/>
    </source>
</evidence>
<keyword evidence="3 9" id="KW-0597">Phosphoprotein</keyword>
<feature type="modified residue" description="4-aspartylphosphate" evidence="9">
    <location>
        <position position="853"/>
    </location>
</feature>
<dbReference type="HOGENOM" id="CLU_315606_0_0_2"/>
<keyword evidence="11" id="KW-0472">Membrane</keyword>
<dbReference type="InterPro" id="IPR036890">
    <property type="entry name" value="HATPase_C_sf"/>
</dbReference>
<dbReference type="InParanoid" id="F4BUC5"/>
<keyword evidence="15" id="KW-1185">Reference proteome</keyword>
<feature type="transmembrane region" description="Helical" evidence="11">
    <location>
        <begin position="196"/>
        <end position="215"/>
    </location>
</feature>
<feature type="transmembrane region" description="Helical" evidence="11">
    <location>
        <begin position="28"/>
        <end position="45"/>
    </location>
</feature>
<dbReference type="Proteomes" id="UP000007807">
    <property type="component" value="Chromosome"/>
</dbReference>
<dbReference type="EMBL" id="CP002565">
    <property type="protein sequence ID" value="AEB69502.1"/>
    <property type="molecule type" value="Genomic_DNA"/>
</dbReference>
<dbReference type="InterPro" id="IPR003661">
    <property type="entry name" value="HisK_dim/P_dom"/>
</dbReference>
<sequence length="925" mass="102877">MMDRIKAAVSSYYQHDRAAIIPKRDSKVFNFTIIAVAIYTIYLIISQQLRNDTYAVIFFTDWIAFIINGFMTLCLFYGASQSRKISRNVFLAWLMMAIGQLCFTLGDGLWALMETFKNQALFSSIADIPWLMTYVLFIIGILLLPSIKITPRERTRILLDAAIVIVTSGLFFWSLIFQPVIYQNSNLSPLDMALIVAYPIFDLILVFLVAEMLFLKLSLPGNEALKFLALGAGVWIATDTIYFMQILNETYQPGGLLDSGWVAGYLLMGLAGIAQGEAAKRGAFSANRDIEVRYDRAGWPLYLPYLCAAGAFFMLVWSRDHNFAISFGSLSLSVGVIIGLVFIRQMIILNENALLYREAQLEIAERRKAEEEVKRLNEDLEERVRLRTAELEATNKDLLVAKAKAEAAARAKSNFLDNMSHEIRTPMNAIIGMARLLQGTDIKPEQRDFLDTIQKSGSALLAIIDDILDYSKIDGDKMELVNVPFDLQICIEDSLDLVAIKASEKGLELAYLLENDVPKRIVGDVNRLRQVLVNLLGNAVKFTDRGDVVLKVSSRRLEGSDDKVELHFAVRDTGIGISPENQSELFQSFTQVDSSKTRSYGGTGLGLAISRGIVERMGGRIWAESEIGTGSSFYFDFAADVADISADLQDLDGGSPTPRSRLENKRALIIDDNGSALEMLIRATRSLGMITNGASSLQEGKTHLEREEYDVVLMDAMMTDEDGQDLAEKIKSKRYGEVWLVLLSPLGRGSSSKVMADGWLNKPVKALQLRNLLEDLISHSENETPIAENNAFLEGPIAEARTIRILMAEDNPVNRKVALSMLKRLGYQADVAENGLKVLQALQEKPYDIVLMDVQMPEMDGLEATRRIRDSGYNTCIIAMTAHSMGESRDECLDAGMNAYISKPIEIEELARVLESCIQGCAIAG</sequence>
<dbReference type="GO" id="GO:0005524">
    <property type="term" value="F:ATP binding"/>
    <property type="evidence" value="ECO:0007669"/>
    <property type="project" value="UniProtKB-KW"/>
</dbReference>
<feature type="transmembrane region" description="Helical" evidence="11">
    <location>
        <begin position="90"/>
        <end position="113"/>
    </location>
</feature>
<evidence type="ECO:0000256" key="8">
    <source>
        <dbReference type="ARBA" id="ARBA00023012"/>
    </source>
</evidence>
<dbReference type="SMART" id="SM00387">
    <property type="entry name" value="HATPase_c"/>
    <property type="match status" value="1"/>
</dbReference>
<dbReference type="CDD" id="cd00156">
    <property type="entry name" value="REC"/>
    <property type="match status" value="1"/>
</dbReference>
<dbReference type="PROSITE" id="PS50110">
    <property type="entry name" value="RESPONSE_REGULATORY"/>
    <property type="match status" value="2"/>
</dbReference>
<dbReference type="STRING" id="990316.MCON_3220"/>
<dbReference type="InterPro" id="IPR001789">
    <property type="entry name" value="Sig_transdc_resp-reg_receiver"/>
</dbReference>
<dbReference type="FunFam" id="1.10.287.130:FF:000002">
    <property type="entry name" value="Two-component osmosensing histidine kinase"/>
    <property type="match status" value="1"/>
</dbReference>
<organism evidence="14 15">
    <name type="scientific">Methanothrix soehngenii (strain ATCC 5969 / DSM 3671 / JCM 10134 / NBRC 103675 / OCM 69 / GP-6)</name>
    <name type="common">Methanosaeta concilii</name>
    <dbReference type="NCBI Taxonomy" id="990316"/>
    <lineage>
        <taxon>Archaea</taxon>
        <taxon>Methanobacteriati</taxon>
        <taxon>Methanobacteriota</taxon>
        <taxon>Stenosarchaea group</taxon>
        <taxon>Methanomicrobia</taxon>
        <taxon>Methanotrichales</taxon>
        <taxon>Methanotrichaceae</taxon>
        <taxon>Methanothrix</taxon>
    </lineage>
</organism>
<name>F4BUC5_METSG</name>
<protein>
    <recommendedName>
        <fullName evidence="2">histidine kinase</fullName>
        <ecNumber evidence="2">2.7.13.3</ecNumber>
    </recommendedName>
</protein>
<feature type="transmembrane region" description="Helical" evidence="11">
    <location>
        <begin position="227"/>
        <end position="247"/>
    </location>
</feature>
<feature type="domain" description="Histidine kinase" evidence="12">
    <location>
        <begin position="418"/>
        <end position="641"/>
    </location>
</feature>
<keyword evidence="11" id="KW-0812">Transmembrane</keyword>
<dbReference type="KEGG" id="mcj:MCON_3220"/>
<dbReference type="SUPFAM" id="SSF47384">
    <property type="entry name" value="Homodimeric domain of signal transducing histidine kinase"/>
    <property type="match status" value="1"/>
</dbReference>
<feature type="modified residue" description="4-aspartylphosphate" evidence="9">
    <location>
        <position position="715"/>
    </location>
</feature>
<keyword evidence="6 14" id="KW-0418">Kinase</keyword>
<evidence type="ECO:0000256" key="11">
    <source>
        <dbReference type="SAM" id="Phobius"/>
    </source>
</evidence>
<dbReference type="PRINTS" id="PR00344">
    <property type="entry name" value="BCTRLSENSOR"/>
</dbReference>
<dbReference type="SMART" id="SM00448">
    <property type="entry name" value="REC"/>
    <property type="match status" value="2"/>
</dbReference>
<dbReference type="SMART" id="SM00388">
    <property type="entry name" value="HisKA"/>
    <property type="match status" value="1"/>
</dbReference>
<dbReference type="Pfam" id="PF00512">
    <property type="entry name" value="HisKA"/>
    <property type="match status" value="1"/>
</dbReference>
<evidence type="ECO:0000256" key="3">
    <source>
        <dbReference type="ARBA" id="ARBA00022553"/>
    </source>
</evidence>
<dbReference type="Pfam" id="PF00072">
    <property type="entry name" value="Response_reg"/>
    <property type="match status" value="2"/>
</dbReference>
<dbReference type="FunFam" id="3.30.565.10:FF:000010">
    <property type="entry name" value="Sensor histidine kinase RcsC"/>
    <property type="match status" value="1"/>
</dbReference>
<dbReference type="InterPro" id="IPR011006">
    <property type="entry name" value="CheY-like_superfamily"/>
</dbReference>
<dbReference type="Gene3D" id="1.10.287.130">
    <property type="match status" value="1"/>
</dbReference>
<reference evidence="14 15" key="1">
    <citation type="journal article" date="2011" name="J. Bacteriol.">
        <title>Complete genome sequence of Methanosaeta concilii, a specialist in aceticlastic methanogenesis.</title>
        <authorList>
            <person name="Barber R.D."/>
            <person name="Zhang L."/>
            <person name="Harnack M."/>
            <person name="Olson M.V."/>
            <person name="Kaul R."/>
            <person name="Ingram-Smith C."/>
            <person name="Smith K.S."/>
        </authorList>
    </citation>
    <scope>NUCLEOTIDE SEQUENCE [LARGE SCALE GENOMIC DNA]</scope>
    <source>
        <strain evidence="15">ATCC 5969 / DSM 3671 / JCM 10134 / NBRC 103675 / OCM 69 / GP-6</strain>
    </source>
</reference>
<evidence type="ECO:0000259" key="12">
    <source>
        <dbReference type="PROSITE" id="PS50109"/>
    </source>
</evidence>
<evidence type="ECO:0000256" key="2">
    <source>
        <dbReference type="ARBA" id="ARBA00012438"/>
    </source>
</evidence>
<dbReference type="InterPro" id="IPR036097">
    <property type="entry name" value="HisK_dim/P_sf"/>
</dbReference>
<dbReference type="InterPro" id="IPR003594">
    <property type="entry name" value="HATPase_dom"/>
</dbReference>
<feature type="coiled-coil region" evidence="10">
    <location>
        <begin position="359"/>
        <end position="397"/>
    </location>
</feature>
<dbReference type="InterPro" id="IPR005467">
    <property type="entry name" value="His_kinase_dom"/>
</dbReference>
<dbReference type="AlphaFoldDB" id="F4BUC5"/>
<keyword evidence="11" id="KW-1133">Transmembrane helix</keyword>
<evidence type="ECO:0000256" key="4">
    <source>
        <dbReference type="ARBA" id="ARBA00022679"/>
    </source>
</evidence>
<evidence type="ECO:0000256" key="6">
    <source>
        <dbReference type="ARBA" id="ARBA00022777"/>
    </source>
</evidence>
<keyword evidence="4" id="KW-0808">Transferase</keyword>